<accession>X1LA81</accession>
<dbReference type="GO" id="GO:0005524">
    <property type="term" value="F:ATP binding"/>
    <property type="evidence" value="ECO:0007669"/>
    <property type="project" value="UniProtKB-KW"/>
</dbReference>
<name>X1LA81_9ZZZZ</name>
<organism evidence="3">
    <name type="scientific">marine sediment metagenome</name>
    <dbReference type="NCBI Taxonomy" id="412755"/>
    <lineage>
        <taxon>unclassified sequences</taxon>
        <taxon>metagenomes</taxon>
        <taxon>ecological metagenomes</taxon>
    </lineage>
</organism>
<dbReference type="InterPro" id="IPR027417">
    <property type="entry name" value="P-loop_NTPase"/>
</dbReference>
<dbReference type="PANTHER" id="PTHR43204">
    <property type="entry name" value="ABC TRANSPORTER I FAMILY MEMBER 6, CHLOROPLASTIC"/>
    <property type="match status" value="1"/>
</dbReference>
<reference evidence="3" key="1">
    <citation type="journal article" date="2014" name="Front. Microbiol.">
        <title>High frequency of phylogenetically diverse reductive dehalogenase-homologous genes in deep subseafloor sedimentary metagenomes.</title>
        <authorList>
            <person name="Kawai M."/>
            <person name="Futagami T."/>
            <person name="Toyoda A."/>
            <person name="Takaki Y."/>
            <person name="Nishi S."/>
            <person name="Hori S."/>
            <person name="Arai W."/>
            <person name="Tsubouchi T."/>
            <person name="Morono Y."/>
            <person name="Uchiyama I."/>
            <person name="Ito T."/>
            <person name="Fujiyama A."/>
            <person name="Inagaki F."/>
            <person name="Takami H."/>
        </authorList>
    </citation>
    <scope>NUCLEOTIDE SEQUENCE</scope>
    <source>
        <strain evidence="3">Expedition CK06-06</strain>
    </source>
</reference>
<keyword evidence="1" id="KW-0547">Nucleotide-binding</keyword>
<keyword evidence="2" id="KW-0067">ATP-binding</keyword>
<proteinExistence type="predicted"/>
<evidence type="ECO:0000256" key="2">
    <source>
        <dbReference type="ARBA" id="ARBA00022840"/>
    </source>
</evidence>
<sequence>MADIARSCLRDRENGKVVETVAAQLNITELLDREVNLGFSGGEMKLSELFQLTVQEPALTLLDEPDSGVDLVNIALVGKAINELLQSSAGLIVTHTGHILNYVNAQKGHILFKGKLRCELEPQELLATIQEYGYAKCAECPQCRNSSL</sequence>
<dbReference type="PANTHER" id="PTHR43204:SF1">
    <property type="entry name" value="ABC TRANSPORTER I FAMILY MEMBER 6, CHLOROPLASTIC"/>
    <property type="match status" value="1"/>
</dbReference>
<dbReference type="EMBL" id="BARV01008086">
    <property type="protein sequence ID" value="GAI16237.1"/>
    <property type="molecule type" value="Genomic_DNA"/>
</dbReference>
<dbReference type="Gene3D" id="3.40.50.300">
    <property type="entry name" value="P-loop containing nucleotide triphosphate hydrolases"/>
    <property type="match status" value="1"/>
</dbReference>
<evidence type="ECO:0000256" key="1">
    <source>
        <dbReference type="ARBA" id="ARBA00022741"/>
    </source>
</evidence>
<gene>
    <name evidence="3" type="ORF">S06H3_16350</name>
</gene>
<comment type="caution">
    <text evidence="3">The sequence shown here is derived from an EMBL/GenBank/DDBJ whole genome shotgun (WGS) entry which is preliminary data.</text>
</comment>
<dbReference type="InterPro" id="IPR010230">
    <property type="entry name" value="FeS-cluster_ATPase_SufC"/>
</dbReference>
<dbReference type="SUPFAM" id="SSF52540">
    <property type="entry name" value="P-loop containing nucleoside triphosphate hydrolases"/>
    <property type="match status" value="1"/>
</dbReference>
<evidence type="ECO:0000313" key="3">
    <source>
        <dbReference type="EMBL" id="GAI16237.1"/>
    </source>
</evidence>
<evidence type="ECO:0008006" key="4">
    <source>
        <dbReference type="Google" id="ProtNLM"/>
    </source>
</evidence>
<dbReference type="AlphaFoldDB" id="X1LA81"/>
<protein>
    <recommendedName>
        <fullName evidence="4">ABC transporter domain-containing protein</fullName>
    </recommendedName>
</protein>